<proteinExistence type="predicted"/>
<dbReference type="EMBL" id="AMQM01005864">
    <property type="status" value="NOT_ANNOTATED_CDS"/>
    <property type="molecule type" value="Genomic_DNA"/>
</dbReference>
<reference evidence="5" key="1">
    <citation type="submission" date="2012-12" db="EMBL/GenBank/DDBJ databases">
        <authorList>
            <person name="Hellsten U."/>
            <person name="Grimwood J."/>
            <person name="Chapman J.A."/>
            <person name="Shapiro H."/>
            <person name="Aerts A."/>
            <person name="Otillar R.P."/>
            <person name="Terry A.Y."/>
            <person name="Boore J.L."/>
            <person name="Simakov O."/>
            <person name="Marletaz F."/>
            <person name="Cho S.-J."/>
            <person name="Edsinger-Gonzales E."/>
            <person name="Havlak P."/>
            <person name="Kuo D.-H."/>
            <person name="Larsson T."/>
            <person name="Lv J."/>
            <person name="Arendt D."/>
            <person name="Savage R."/>
            <person name="Osoegawa K."/>
            <person name="de Jong P."/>
            <person name="Lindberg D.R."/>
            <person name="Seaver E.C."/>
            <person name="Weisblat D.A."/>
            <person name="Putnam N.H."/>
            <person name="Grigoriev I.V."/>
            <person name="Rokhsar D.S."/>
        </authorList>
    </citation>
    <scope>NUCLEOTIDE SEQUENCE</scope>
</reference>
<accession>T1FAY5</accession>
<feature type="region of interest" description="Disordered" evidence="1">
    <location>
        <begin position="411"/>
        <end position="442"/>
    </location>
</feature>
<evidence type="ECO:0000313" key="3">
    <source>
        <dbReference type="EMBL" id="ESN98383.1"/>
    </source>
</evidence>
<protein>
    <submittedName>
        <fullName evidence="3 4">Uncharacterized protein</fullName>
    </submittedName>
</protein>
<sequence>MPPVRNRNLTNSTANKTIAEQINSDFYATESTLRELLKFLLRVDHHKSIKLPTTFNRQILLHYLTSLIRPRVNFLNITVVRTKQVSKMNINELALASIQTRADLLGTKKGSPEEKTLLQTRANLYNKLDRLLQKPVRSNRPTEVNWIPETWVDVGFGGVAQDMPDFDYDVTVAENNREWESGAPGWTAESFDDGSWLKPSVPYENLKLDSFMLKKRTARQHLASKFIEYPEPMNGNESACFRLNVGRARRYFQQTQASTERPTTPKVTYRTTEEVLIYYKGNLSMFIEDGNYTDSLNNSSSRRKKINKNNKINNTNNNNNNGSIYGANNSGGSGDGNFSNSGGINFGGRGSGGGGDEYEENLTFDPSLTSEGDEWRFYTRVLAIAAAISIIVCILLAIAKSKNFKKIQSRNQYQQLNSDERKNLEEREKKRTRDKNIREDAKKKKLEEQLERMRLERDSDEIGEKIMRDERERRRQFYDKLEKRYVDGTLAADKGMKKNGGKMAESSMNGDGYRASGEIYNSFTNTLLDFRLRLASLTFSRKLFNEF</sequence>
<evidence type="ECO:0000256" key="1">
    <source>
        <dbReference type="SAM" id="MobiDB-lite"/>
    </source>
</evidence>
<feature type="compositionally biased region" description="Gly residues" evidence="1">
    <location>
        <begin position="344"/>
        <end position="355"/>
    </location>
</feature>
<evidence type="ECO:0000256" key="2">
    <source>
        <dbReference type="SAM" id="Phobius"/>
    </source>
</evidence>
<dbReference type="EMBL" id="KB097144">
    <property type="protein sequence ID" value="ESN98383.1"/>
    <property type="molecule type" value="Genomic_DNA"/>
</dbReference>
<dbReference type="RefSeq" id="XP_009023351.1">
    <property type="nucleotide sequence ID" value="XM_009025103.1"/>
</dbReference>
<dbReference type="GeneID" id="20205984"/>
<feature type="region of interest" description="Disordered" evidence="1">
    <location>
        <begin position="343"/>
        <end position="365"/>
    </location>
</feature>
<dbReference type="EMBL" id="AMQM01005863">
    <property type="status" value="NOT_ANNOTATED_CDS"/>
    <property type="molecule type" value="Genomic_DNA"/>
</dbReference>
<evidence type="ECO:0000313" key="4">
    <source>
        <dbReference type="EnsemblMetazoa" id="HelroP176843"/>
    </source>
</evidence>
<reference evidence="3 5" key="2">
    <citation type="journal article" date="2013" name="Nature">
        <title>Insights into bilaterian evolution from three spiralian genomes.</title>
        <authorList>
            <person name="Simakov O."/>
            <person name="Marletaz F."/>
            <person name="Cho S.J."/>
            <person name="Edsinger-Gonzales E."/>
            <person name="Havlak P."/>
            <person name="Hellsten U."/>
            <person name="Kuo D.H."/>
            <person name="Larsson T."/>
            <person name="Lv J."/>
            <person name="Arendt D."/>
            <person name="Savage R."/>
            <person name="Osoegawa K."/>
            <person name="de Jong P."/>
            <person name="Grimwood J."/>
            <person name="Chapman J.A."/>
            <person name="Shapiro H."/>
            <person name="Aerts A."/>
            <person name="Otillar R.P."/>
            <person name="Terry A.Y."/>
            <person name="Boore J.L."/>
            <person name="Grigoriev I.V."/>
            <person name="Lindberg D.R."/>
            <person name="Seaver E.C."/>
            <person name="Weisblat D.A."/>
            <person name="Putnam N.H."/>
            <person name="Rokhsar D.S."/>
        </authorList>
    </citation>
    <scope>NUCLEOTIDE SEQUENCE</scope>
</reference>
<feature type="compositionally biased region" description="Low complexity" evidence="1">
    <location>
        <begin position="309"/>
        <end position="328"/>
    </location>
</feature>
<dbReference type="InParanoid" id="T1FAY5"/>
<keyword evidence="2" id="KW-1133">Transmembrane helix</keyword>
<reference evidence="4" key="3">
    <citation type="submission" date="2015-06" db="UniProtKB">
        <authorList>
            <consortium name="EnsemblMetazoa"/>
        </authorList>
    </citation>
    <scope>IDENTIFICATION</scope>
</reference>
<keyword evidence="2" id="KW-0472">Membrane</keyword>
<feature type="compositionally biased region" description="Basic and acidic residues" evidence="1">
    <location>
        <begin position="418"/>
        <end position="442"/>
    </location>
</feature>
<dbReference type="HOGENOM" id="CLU_498087_0_0_1"/>
<dbReference type="CTD" id="20205984"/>
<dbReference type="AlphaFoldDB" id="T1FAY5"/>
<dbReference type="EnsemblMetazoa" id="HelroT176843">
    <property type="protein sequence ID" value="HelroP176843"/>
    <property type="gene ID" value="HelroG176843"/>
</dbReference>
<dbReference type="KEGG" id="hro:HELRODRAFT_176843"/>
<keyword evidence="5" id="KW-1185">Reference proteome</keyword>
<name>T1FAY5_HELRO</name>
<dbReference type="Proteomes" id="UP000015101">
    <property type="component" value="Unassembled WGS sequence"/>
</dbReference>
<feature type="transmembrane region" description="Helical" evidence="2">
    <location>
        <begin position="377"/>
        <end position="399"/>
    </location>
</feature>
<evidence type="ECO:0000313" key="5">
    <source>
        <dbReference type="Proteomes" id="UP000015101"/>
    </source>
</evidence>
<feature type="region of interest" description="Disordered" evidence="1">
    <location>
        <begin position="297"/>
        <end position="328"/>
    </location>
</feature>
<keyword evidence="2" id="KW-0812">Transmembrane</keyword>
<gene>
    <name evidence="4" type="primary">20205984</name>
    <name evidence="3" type="ORF">HELRODRAFT_176843</name>
</gene>
<organism evidence="4 5">
    <name type="scientific">Helobdella robusta</name>
    <name type="common">Californian leech</name>
    <dbReference type="NCBI Taxonomy" id="6412"/>
    <lineage>
        <taxon>Eukaryota</taxon>
        <taxon>Metazoa</taxon>
        <taxon>Spiralia</taxon>
        <taxon>Lophotrochozoa</taxon>
        <taxon>Annelida</taxon>
        <taxon>Clitellata</taxon>
        <taxon>Hirudinea</taxon>
        <taxon>Rhynchobdellida</taxon>
        <taxon>Glossiphoniidae</taxon>
        <taxon>Helobdella</taxon>
    </lineage>
</organism>